<evidence type="ECO:0000313" key="30">
    <source>
        <dbReference type="EMBL" id="ABO66003.1"/>
    </source>
</evidence>
<dbReference type="FunFam" id="3.20.20.20:FF:000017">
    <property type="entry name" value="Methionine synthase"/>
    <property type="match status" value="1"/>
</dbReference>
<evidence type="ECO:0000256" key="15">
    <source>
        <dbReference type="ARBA" id="ARBA00022833"/>
    </source>
</evidence>
<comment type="similarity">
    <text evidence="5">Belongs to the vitamin-B12 dependent methionine synthase family.</text>
</comment>
<evidence type="ECO:0000256" key="24">
    <source>
        <dbReference type="PROSITE-ProRule" id="PRU00333"/>
    </source>
</evidence>
<dbReference type="InterPro" id="IPR006158">
    <property type="entry name" value="Cobalamin-bd"/>
</dbReference>
<dbReference type="FunFam" id="3.20.20.330:FF:000001">
    <property type="entry name" value="Methionine synthase"/>
    <property type="match status" value="1"/>
</dbReference>
<dbReference type="Pfam" id="PF02965">
    <property type="entry name" value="Met_synt_B12"/>
    <property type="match status" value="1"/>
</dbReference>
<dbReference type="GO" id="GO:0008705">
    <property type="term" value="F:methionine synthase activity"/>
    <property type="evidence" value="ECO:0007669"/>
    <property type="project" value="UniProtKB-UniRule"/>
</dbReference>
<evidence type="ECO:0000256" key="23">
    <source>
        <dbReference type="PIRSR" id="PIRSR000381-2"/>
    </source>
</evidence>
<dbReference type="EC" id="2.1.1.13" evidence="6 20"/>
<dbReference type="InterPro" id="IPR036594">
    <property type="entry name" value="Meth_synthase_dom"/>
</dbReference>
<accession>A4IKZ9</accession>
<evidence type="ECO:0000256" key="20">
    <source>
        <dbReference type="NCBIfam" id="TIGR02082"/>
    </source>
</evidence>
<keyword evidence="15 21" id="KW-0862">Zinc</keyword>
<comment type="pathway">
    <text evidence="4 21">Amino-acid biosynthesis; L-methionine biosynthesis via de novo pathway; L-methionine from L-homocysteine (MetH route): step 1/1.</text>
</comment>
<evidence type="ECO:0000256" key="9">
    <source>
        <dbReference type="ARBA" id="ARBA00022605"/>
    </source>
</evidence>
<evidence type="ECO:0000256" key="19">
    <source>
        <dbReference type="ARBA" id="ARBA00031040"/>
    </source>
</evidence>
<evidence type="ECO:0000256" key="4">
    <source>
        <dbReference type="ARBA" id="ARBA00005178"/>
    </source>
</evidence>
<evidence type="ECO:0000256" key="6">
    <source>
        <dbReference type="ARBA" id="ARBA00012032"/>
    </source>
</evidence>
<evidence type="ECO:0000256" key="2">
    <source>
        <dbReference type="ARBA" id="ARBA00001947"/>
    </source>
</evidence>
<dbReference type="PROSITE" id="PS51332">
    <property type="entry name" value="B12_BINDING"/>
    <property type="match status" value="1"/>
</dbReference>
<dbReference type="SUPFAM" id="SSF82282">
    <property type="entry name" value="Homocysteine S-methyltransferase"/>
    <property type="match status" value="1"/>
</dbReference>
<feature type="binding site" evidence="22 24">
    <location>
        <position position="291"/>
    </location>
    <ligand>
        <name>Zn(2+)</name>
        <dbReference type="ChEBI" id="CHEBI:29105"/>
    </ligand>
</feature>
<feature type="binding site" evidence="22 24">
    <location>
        <position position="227"/>
    </location>
    <ligand>
        <name>Zn(2+)</name>
        <dbReference type="ChEBI" id="CHEBI:29105"/>
    </ligand>
</feature>
<dbReference type="Gene3D" id="3.10.196.10">
    <property type="entry name" value="Vitamin B12-dependent methionine synthase, activation domain"/>
    <property type="match status" value="1"/>
</dbReference>
<dbReference type="SUPFAM" id="SSF51717">
    <property type="entry name" value="Dihydropteroate synthetase-like"/>
    <property type="match status" value="1"/>
</dbReference>
<proteinExistence type="inferred from homology"/>
<feature type="domain" description="Pterin-binding" evidence="26">
    <location>
        <begin position="336"/>
        <end position="592"/>
    </location>
</feature>
<evidence type="ECO:0000256" key="22">
    <source>
        <dbReference type="PIRSR" id="PIRSR000381-1"/>
    </source>
</evidence>
<evidence type="ECO:0000259" key="27">
    <source>
        <dbReference type="PROSITE" id="PS50974"/>
    </source>
</evidence>
<evidence type="ECO:0000256" key="17">
    <source>
        <dbReference type="ARBA" id="ARBA00023285"/>
    </source>
</evidence>
<evidence type="ECO:0000259" key="26">
    <source>
        <dbReference type="PROSITE" id="PS50972"/>
    </source>
</evidence>
<evidence type="ECO:0000256" key="16">
    <source>
        <dbReference type="ARBA" id="ARBA00023167"/>
    </source>
</evidence>
<evidence type="ECO:0000256" key="11">
    <source>
        <dbReference type="ARBA" id="ARBA00022679"/>
    </source>
</evidence>
<evidence type="ECO:0000256" key="10">
    <source>
        <dbReference type="ARBA" id="ARBA00022628"/>
    </source>
</evidence>
<dbReference type="EMBL" id="CP000557">
    <property type="protein sequence ID" value="ABO66003.1"/>
    <property type="molecule type" value="Genomic_DNA"/>
</dbReference>
<dbReference type="Gene3D" id="3.20.20.330">
    <property type="entry name" value="Homocysteine-binding-like domain"/>
    <property type="match status" value="1"/>
</dbReference>
<keyword evidence="9 21" id="KW-0028">Amino-acid biosynthesis</keyword>
<evidence type="ECO:0000313" key="31">
    <source>
        <dbReference type="Proteomes" id="UP000001578"/>
    </source>
</evidence>
<dbReference type="InterPro" id="IPR033706">
    <property type="entry name" value="Met_synthase_B12-bd"/>
</dbReference>
<dbReference type="SUPFAM" id="SSF56507">
    <property type="entry name" value="Methionine synthase activation domain-like"/>
    <property type="match status" value="1"/>
</dbReference>
<dbReference type="Gene3D" id="1.10.1240.10">
    <property type="entry name" value="Methionine synthase domain"/>
    <property type="match status" value="1"/>
</dbReference>
<feature type="binding site" evidence="22 24">
    <location>
        <position position="290"/>
    </location>
    <ligand>
        <name>Zn(2+)</name>
        <dbReference type="ChEBI" id="CHEBI:29105"/>
    </ligand>
</feature>
<evidence type="ECO:0000256" key="14">
    <source>
        <dbReference type="ARBA" id="ARBA00022737"/>
    </source>
</evidence>
<dbReference type="SUPFAM" id="SSF47644">
    <property type="entry name" value="Methionine synthase domain"/>
    <property type="match status" value="1"/>
</dbReference>
<dbReference type="InterPro" id="IPR004223">
    <property type="entry name" value="VitB12-dep_Met_synth_activ_dom"/>
</dbReference>
<dbReference type="GO" id="GO:0032259">
    <property type="term" value="P:methylation"/>
    <property type="evidence" value="ECO:0007669"/>
    <property type="project" value="UniProtKB-KW"/>
</dbReference>
<evidence type="ECO:0000256" key="5">
    <source>
        <dbReference type="ARBA" id="ARBA00010398"/>
    </source>
</evidence>
<dbReference type="InterPro" id="IPR050554">
    <property type="entry name" value="Met_Synthase/Corrinoid"/>
</dbReference>
<evidence type="ECO:0000256" key="8">
    <source>
        <dbReference type="ARBA" id="ARBA00022603"/>
    </source>
</evidence>
<dbReference type="PROSITE" id="PS50974">
    <property type="entry name" value="ADOMET_ACTIVATION"/>
    <property type="match status" value="1"/>
</dbReference>
<dbReference type="GO" id="GO:0008270">
    <property type="term" value="F:zinc ion binding"/>
    <property type="evidence" value="ECO:0007669"/>
    <property type="project" value="UniProtKB-UniRule"/>
</dbReference>
<dbReference type="eggNOG" id="COG0646">
    <property type="taxonomic scope" value="Bacteria"/>
</dbReference>
<dbReference type="PIRSF" id="PIRSF000381">
    <property type="entry name" value="MetH"/>
    <property type="match status" value="1"/>
</dbReference>
<dbReference type="InterPro" id="IPR036589">
    <property type="entry name" value="HCY_dom_sf"/>
</dbReference>
<feature type="domain" description="AdoMet activation" evidence="27">
    <location>
        <begin position="850"/>
        <end position="1136"/>
    </location>
</feature>
<dbReference type="Gene3D" id="3.40.50.280">
    <property type="entry name" value="Cobalamin-binding domain"/>
    <property type="match status" value="1"/>
</dbReference>
<dbReference type="RefSeq" id="WP_008879056.1">
    <property type="nucleotide sequence ID" value="NC_009328.1"/>
</dbReference>
<feature type="binding site" evidence="23">
    <location>
        <position position="825"/>
    </location>
    <ligand>
        <name>methylcob(III)alamin</name>
        <dbReference type="ChEBI" id="CHEBI:28115"/>
    </ligand>
</feature>
<dbReference type="GO" id="GO:0050667">
    <property type="term" value="P:homocysteine metabolic process"/>
    <property type="evidence" value="ECO:0007669"/>
    <property type="project" value="TreeGrafter"/>
</dbReference>
<evidence type="ECO:0000256" key="13">
    <source>
        <dbReference type="ARBA" id="ARBA00022723"/>
    </source>
</evidence>
<feature type="binding site" description="axial binding residue" evidence="22">
    <location>
        <position position="724"/>
    </location>
    <ligand>
        <name>methylcob(III)alamin</name>
        <dbReference type="ChEBI" id="CHEBI:28115"/>
    </ligand>
    <ligandPart>
        <name>Co</name>
        <dbReference type="ChEBI" id="CHEBI:27638"/>
    </ligandPart>
</feature>
<keyword evidence="13 21" id="KW-0479">Metal-binding</keyword>
<evidence type="ECO:0000259" key="28">
    <source>
        <dbReference type="PROSITE" id="PS51332"/>
    </source>
</evidence>
<dbReference type="InterPro" id="IPR037010">
    <property type="entry name" value="VitB12-dep_Met_synth_activ_sf"/>
</dbReference>
<dbReference type="InterPro" id="IPR011822">
    <property type="entry name" value="MetH"/>
</dbReference>
<feature type="binding site" evidence="23">
    <location>
        <position position="1078"/>
    </location>
    <ligand>
        <name>S-adenosyl-L-methionine</name>
        <dbReference type="ChEBI" id="CHEBI:59789"/>
    </ligand>
</feature>
<keyword evidence="17 21" id="KW-0170">Cobalt</keyword>
<gene>
    <name evidence="30" type="primary">metH</name>
    <name evidence="30" type="ordered locus">GTNG_0621</name>
</gene>
<feature type="binding site" evidence="23">
    <location>
        <position position="769"/>
    </location>
    <ligand>
        <name>methylcob(III)alamin</name>
        <dbReference type="ChEBI" id="CHEBI:28115"/>
    </ligand>
</feature>
<dbReference type="SUPFAM" id="SSF52242">
    <property type="entry name" value="Cobalamin (vitamin B12)-binding domain"/>
    <property type="match status" value="1"/>
</dbReference>
<dbReference type="SMART" id="SM01018">
    <property type="entry name" value="B12-binding_2"/>
    <property type="match status" value="1"/>
</dbReference>
<dbReference type="InterPro" id="IPR011005">
    <property type="entry name" value="Dihydropteroate_synth-like_sf"/>
</dbReference>
<dbReference type="Pfam" id="PF02310">
    <property type="entry name" value="B12-binding"/>
    <property type="match status" value="1"/>
</dbReference>
<dbReference type="Pfam" id="PF00809">
    <property type="entry name" value="Pterin_bind"/>
    <property type="match status" value="1"/>
</dbReference>
<feature type="binding site" evidence="23">
    <location>
        <begin position="1132"/>
        <end position="1133"/>
    </location>
    <ligand>
        <name>S-adenosyl-L-methionine</name>
        <dbReference type="ChEBI" id="CHEBI:59789"/>
    </ligand>
</feature>
<dbReference type="KEGG" id="gtn:GTNG_0621"/>
<sequence length="1136" mass="125283">MANITLEQQLQRKILVIDGAMGTMIQSANLSASDFGGEAYEGCNEYLTLTAPHVIRHIHEAYLEAGADIIETNTFGATRIVLDEYGLGHLALELNIEAAKLAKQAAELFSTPDWPRFVAGSMGPTTKTLSVTGGATFDELVTAYEEQARGLLLGGVDLLLLETCQDTLNVKAGFIGISKAFEAVGRRVPLMISGTIEPMGTTLAGQAIDSFFISIRHMNPIAVGLNCATGPEFMTDHLRTLSTLADTAVSCYPNAGLPDEEGHYHETPDMLAEKIRRFAEKGWINIVGGCCGTTPDHIRAIAEAVRDLPPRVIPSSFDIHAVSGIEALMYDETMRPLFVGERTNVIGSRKFKRLIAEGKYEEAAEIARAQVKNGAHVIDICLADPDRDERYDMEQFVRHVIKKVKVPLVIDSTDERVIECALTYSQGKAIINSINLEDGEERFAKIAPLLHQYGAAVVVGTIDEQGMAITAERKLEIALRSYDLLVNRYGVPAQDIIFDPLVFPVGTGDEQYIGAAKETIEGIRLIKERLPDCLTMLGISNVSFGLPPAGREVLNSVFLYHCTQAGLDYAIVNTEKLERFASIPENEVRMAEALLFDTSDETLNAFIEFYRSKITTAKPVETNLSLEERLARYVIEGSKDGLIPDLEQALETYSDPLSIINGPLMAGMDEVGRLFNNNQLIVAEVLQSAEVMKAAVAFLEPYMEKKEGSTKGKVLLATVKGDVHDIGKNLVDIILSNNGYEVVDLGIKVAPQQLIEAARQHEPDIIGLSGLLVKSAQQMVVTAQDLRQAGISTPILVGGAALTRKFTENKIAPEYDGIVLYAKDAMDGLALANQIQQGTIDYMKKERVENEPARAVGAATAVKSNVSTDVPVYIPADLDRHVLRDVPLGHVLPYVNWQMVLGHHLGLKGKVKRLLEEKDEKALALKAVVDELLAEVQERGWIQPAGVYRFFPAQSDGNRVYIYDPVDRQTVLETFDFPRQPRAPFLCLADYLKSKESGEIDYVGFFAVTAGGGIRELAQRWKDEGEFLKSHAIQALALEIAEGFAERIHQIMRDRWGFPDDPDFTMEERFAAKYQGQRYSFGYPACPNLEDQEKLFRLLHPEDIGIRLTDGYMMEPEASVSAIVFAHPEARYFNVL</sequence>
<keyword evidence="14" id="KW-0677">Repeat</keyword>
<dbReference type="CDD" id="cd02069">
    <property type="entry name" value="methionine_synthase_B12_BD"/>
    <property type="match status" value="1"/>
</dbReference>
<feature type="domain" description="Hcy-binding" evidence="25">
    <location>
        <begin position="3"/>
        <end position="305"/>
    </location>
</feature>
<organism evidence="30 31">
    <name type="scientific">Geobacillus thermodenitrificans (strain NG80-2)</name>
    <dbReference type="NCBI Taxonomy" id="420246"/>
    <lineage>
        <taxon>Bacteria</taxon>
        <taxon>Bacillati</taxon>
        <taxon>Bacillota</taxon>
        <taxon>Bacilli</taxon>
        <taxon>Bacillales</taxon>
        <taxon>Anoxybacillaceae</taxon>
        <taxon>Geobacillus</taxon>
    </lineage>
</organism>
<dbReference type="GO" id="GO:0005829">
    <property type="term" value="C:cytosol"/>
    <property type="evidence" value="ECO:0007669"/>
    <property type="project" value="TreeGrafter"/>
</dbReference>
<dbReference type="PROSITE" id="PS50972">
    <property type="entry name" value="PTERIN_BINDING"/>
    <property type="match status" value="1"/>
</dbReference>
<evidence type="ECO:0000256" key="7">
    <source>
        <dbReference type="ARBA" id="ARBA00013998"/>
    </source>
</evidence>
<evidence type="ECO:0000256" key="12">
    <source>
        <dbReference type="ARBA" id="ARBA00022691"/>
    </source>
</evidence>
<evidence type="ECO:0000256" key="3">
    <source>
        <dbReference type="ARBA" id="ARBA00001956"/>
    </source>
</evidence>
<evidence type="ECO:0000256" key="1">
    <source>
        <dbReference type="ARBA" id="ARBA00001700"/>
    </source>
</evidence>
<comment type="cofactor">
    <cofactor evidence="2 21 24">
        <name>Zn(2+)</name>
        <dbReference type="ChEBI" id="CHEBI:29105"/>
    </cofactor>
</comment>
<comment type="catalytic activity">
    <reaction evidence="1 21">
        <text>(6S)-5-methyl-5,6,7,8-tetrahydrofolate + L-homocysteine = (6S)-5,6,7,8-tetrahydrofolate + L-methionine</text>
        <dbReference type="Rhea" id="RHEA:11172"/>
        <dbReference type="ChEBI" id="CHEBI:18608"/>
        <dbReference type="ChEBI" id="CHEBI:57453"/>
        <dbReference type="ChEBI" id="CHEBI:57844"/>
        <dbReference type="ChEBI" id="CHEBI:58199"/>
        <dbReference type="EC" id="2.1.1.13"/>
    </reaction>
</comment>
<protein>
    <recommendedName>
        <fullName evidence="7 20">Methionine synthase</fullName>
        <ecNumber evidence="6 20">2.1.1.13</ecNumber>
    </recommendedName>
    <alternativeName>
        <fullName evidence="19 21">5-methyltetrahydrofolate--homocysteine methyltransferase</fullName>
    </alternativeName>
</protein>
<feature type="domain" description="B12-binding" evidence="28">
    <location>
        <begin position="711"/>
        <end position="846"/>
    </location>
</feature>
<dbReference type="PANTHER" id="PTHR45833:SF1">
    <property type="entry name" value="METHIONINE SYNTHASE"/>
    <property type="match status" value="1"/>
</dbReference>
<feature type="domain" description="B12-binding N-terminal" evidence="29">
    <location>
        <begin position="617"/>
        <end position="711"/>
    </location>
</feature>
<evidence type="ECO:0000259" key="29">
    <source>
        <dbReference type="PROSITE" id="PS51337"/>
    </source>
</evidence>
<keyword evidence="12 21" id="KW-0949">S-adenosyl-L-methionine</keyword>
<dbReference type="NCBIfam" id="TIGR02082">
    <property type="entry name" value="metH"/>
    <property type="match status" value="1"/>
</dbReference>
<dbReference type="InterPro" id="IPR003726">
    <property type="entry name" value="HCY_dom"/>
</dbReference>
<keyword evidence="10 21" id="KW-0846">Cobalamin</keyword>
<feature type="binding site" evidence="23">
    <location>
        <begin position="721"/>
        <end position="725"/>
    </location>
    <ligand>
        <name>methylcob(III)alamin</name>
        <dbReference type="ChEBI" id="CHEBI:28115"/>
    </ligand>
</feature>
<keyword evidence="16 21" id="KW-0486">Methionine biosynthesis</keyword>
<dbReference type="Gene3D" id="3.20.20.20">
    <property type="entry name" value="Dihydropteroate synthase-like"/>
    <property type="match status" value="1"/>
</dbReference>
<dbReference type="InterPro" id="IPR000489">
    <property type="entry name" value="Pterin-binding_dom"/>
</dbReference>
<keyword evidence="11 21" id="KW-0808">Transferase</keyword>
<dbReference type="GO" id="GO:0046653">
    <property type="term" value="P:tetrahydrofolate metabolic process"/>
    <property type="evidence" value="ECO:0007669"/>
    <property type="project" value="TreeGrafter"/>
</dbReference>
<dbReference type="InterPro" id="IPR003759">
    <property type="entry name" value="Cbl-bd_cap"/>
</dbReference>
<comment type="function">
    <text evidence="18 21">Catalyzes the transfer of a methyl group from methyl-cobalamin to homocysteine, yielding enzyme-bound cob(I)alamin and methionine. Subsequently, remethylates the cofactor using methyltetrahydrofolate.</text>
</comment>
<dbReference type="PANTHER" id="PTHR45833">
    <property type="entry name" value="METHIONINE SYNTHASE"/>
    <property type="match status" value="1"/>
</dbReference>
<comment type="cofactor">
    <cofactor evidence="3 21 22">
        <name>methylcob(III)alamin</name>
        <dbReference type="ChEBI" id="CHEBI:28115"/>
    </cofactor>
</comment>
<dbReference type="AlphaFoldDB" id="A4IKZ9"/>
<dbReference type="PROSITE" id="PS51337">
    <property type="entry name" value="B12_BINDING_NTER"/>
    <property type="match status" value="1"/>
</dbReference>
<dbReference type="Pfam" id="PF02574">
    <property type="entry name" value="S-methyl_trans"/>
    <property type="match status" value="1"/>
</dbReference>
<dbReference type="Proteomes" id="UP000001578">
    <property type="component" value="Chromosome"/>
</dbReference>
<dbReference type="UniPathway" id="UPA00051">
    <property type="reaction ID" value="UER00081"/>
</dbReference>
<reference evidence="30 31" key="1">
    <citation type="journal article" date="2007" name="Proc. Natl. Acad. Sci. U.S.A.">
        <title>Genome and proteome of long-chain alkane degrading Geobacillus thermodenitrificans NG80-2 isolated from a deep-subsurface oil reservoir.</title>
        <authorList>
            <person name="Feng L."/>
            <person name="Wang W."/>
            <person name="Cheng J."/>
            <person name="Ren Y."/>
            <person name="Zhao G."/>
            <person name="Gao C."/>
            <person name="Tang Y."/>
            <person name="Liu X."/>
            <person name="Han W."/>
            <person name="Peng X."/>
            <person name="Liu R."/>
            <person name="Wang L."/>
        </authorList>
    </citation>
    <scope>NUCLEOTIDE SEQUENCE [LARGE SCALE GENOMIC DNA]</scope>
    <source>
        <strain evidence="30 31">NG80-2</strain>
    </source>
</reference>
<evidence type="ECO:0000256" key="21">
    <source>
        <dbReference type="PIRNR" id="PIRNR000381"/>
    </source>
</evidence>
<evidence type="ECO:0000256" key="18">
    <source>
        <dbReference type="ARBA" id="ARBA00025552"/>
    </source>
</evidence>
<dbReference type="InterPro" id="IPR036724">
    <property type="entry name" value="Cobalamin-bd_sf"/>
</dbReference>
<dbReference type="HOGENOM" id="CLU_004914_4_0_9"/>
<dbReference type="GO" id="GO:0031419">
    <property type="term" value="F:cobalamin binding"/>
    <property type="evidence" value="ECO:0007669"/>
    <property type="project" value="UniProtKB-UniRule"/>
</dbReference>
<name>A4IKZ9_GEOTN</name>
<evidence type="ECO:0000259" key="25">
    <source>
        <dbReference type="PROSITE" id="PS50970"/>
    </source>
</evidence>
<keyword evidence="8 21" id="KW-0489">Methyltransferase</keyword>
<dbReference type="PROSITE" id="PS50970">
    <property type="entry name" value="HCY"/>
    <property type="match status" value="1"/>
</dbReference>
<dbReference type="Pfam" id="PF02607">
    <property type="entry name" value="B12-binding_2"/>
    <property type="match status" value="1"/>
</dbReference>
<comment type="domain">
    <text evidence="21">Modular enzyme with four functionally distinct domains. The isolated Hcy-binding domain catalyzes methyl transfer from free methylcobalamin to homocysteine. The Hcy-binding domain in association with the pterin-binding domain catalyzes the methylation of cob(I)alamin by methyltetrahydrofolate and the methylation of homocysteine. The B12-binding domain binds the cofactor. The AdoMet activation domain binds S-adenosyl-L-methionine. Under aerobic conditions cob(I)alamin can be converted to inactive cob(II)alamin. Reductive methylation by S-adenosyl-L-methionine and flavodoxin regenerates methylcobalamin.</text>
</comment>
<dbReference type="eggNOG" id="COG1410">
    <property type="taxonomic scope" value="Bacteria"/>
</dbReference>